<feature type="region of interest" description="Disordered" evidence="1">
    <location>
        <begin position="80"/>
        <end position="110"/>
    </location>
</feature>
<feature type="non-terminal residue" evidence="2">
    <location>
        <position position="1"/>
    </location>
</feature>
<dbReference type="AlphaFoldDB" id="A0AAN5D337"/>
<dbReference type="EMBL" id="BTRK01000005">
    <property type="protein sequence ID" value="GMR55658.1"/>
    <property type="molecule type" value="Genomic_DNA"/>
</dbReference>
<keyword evidence="3" id="KW-1185">Reference proteome</keyword>
<name>A0AAN5D337_9BILA</name>
<evidence type="ECO:0000313" key="2">
    <source>
        <dbReference type="EMBL" id="GMR55658.1"/>
    </source>
</evidence>
<comment type="caution">
    <text evidence="2">The sequence shown here is derived from an EMBL/GenBank/DDBJ whole genome shotgun (WGS) entry which is preliminary data.</text>
</comment>
<sequence>QMSLILLEHARKDGNEAFGRGNYNKIVSLYQSALGEEEESKKMEEREGDPRGRSGLRGDRGRHGCFTRPSVRSSDCFSRLCSSEGRGGASTPSPICRSEAGKGRAAKQSG</sequence>
<accession>A0AAN5D337</accession>
<reference evidence="3" key="1">
    <citation type="submission" date="2022-10" db="EMBL/GenBank/DDBJ databases">
        <title>Genome assembly of Pristionchus species.</title>
        <authorList>
            <person name="Yoshida K."/>
            <person name="Sommer R.J."/>
        </authorList>
    </citation>
    <scope>NUCLEOTIDE SEQUENCE [LARGE SCALE GENOMIC DNA]</scope>
    <source>
        <strain evidence="3">RS5460</strain>
    </source>
</reference>
<protein>
    <submittedName>
        <fullName evidence="2">Uncharacterized protein</fullName>
    </submittedName>
</protein>
<organism evidence="2 3">
    <name type="scientific">Pristionchus mayeri</name>
    <dbReference type="NCBI Taxonomy" id="1317129"/>
    <lineage>
        <taxon>Eukaryota</taxon>
        <taxon>Metazoa</taxon>
        <taxon>Ecdysozoa</taxon>
        <taxon>Nematoda</taxon>
        <taxon>Chromadorea</taxon>
        <taxon>Rhabditida</taxon>
        <taxon>Rhabditina</taxon>
        <taxon>Diplogasteromorpha</taxon>
        <taxon>Diplogasteroidea</taxon>
        <taxon>Neodiplogasteridae</taxon>
        <taxon>Pristionchus</taxon>
    </lineage>
</organism>
<evidence type="ECO:0000256" key="1">
    <source>
        <dbReference type="SAM" id="MobiDB-lite"/>
    </source>
</evidence>
<feature type="compositionally biased region" description="Basic and acidic residues" evidence="1">
    <location>
        <begin position="39"/>
        <end position="62"/>
    </location>
</feature>
<proteinExistence type="predicted"/>
<evidence type="ECO:0000313" key="3">
    <source>
        <dbReference type="Proteomes" id="UP001328107"/>
    </source>
</evidence>
<gene>
    <name evidence="2" type="ORF">PMAYCL1PPCAC_25853</name>
</gene>
<dbReference type="Proteomes" id="UP001328107">
    <property type="component" value="Unassembled WGS sequence"/>
</dbReference>
<feature type="region of interest" description="Disordered" evidence="1">
    <location>
        <begin position="35"/>
        <end position="66"/>
    </location>
</feature>